<evidence type="ECO:0000313" key="4">
    <source>
        <dbReference type="Proteomes" id="UP000792457"/>
    </source>
</evidence>
<proteinExistence type="predicted"/>
<reference evidence="3" key="2">
    <citation type="submission" date="2017-10" db="EMBL/GenBank/DDBJ databases">
        <title>Ladona fulva Genome sequencing and assembly.</title>
        <authorList>
            <person name="Murali S."/>
            <person name="Richards S."/>
            <person name="Bandaranaike D."/>
            <person name="Bellair M."/>
            <person name="Blankenburg K."/>
            <person name="Chao H."/>
            <person name="Dinh H."/>
            <person name="Doddapaneni H."/>
            <person name="Dugan-Rocha S."/>
            <person name="Elkadiri S."/>
            <person name="Gnanaolivu R."/>
            <person name="Hernandez B."/>
            <person name="Skinner E."/>
            <person name="Javaid M."/>
            <person name="Lee S."/>
            <person name="Li M."/>
            <person name="Ming W."/>
            <person name="Munidasa M."/>
            <person name="Muniz J."/>
            <person name="Nguyen L."/>
            <person name="Hughes D."/>
            <person name="Osuji N."/>
            <person name="Pu L.-L."/>
            <person name="Puazo M."/>
            <person name="Qu C."/>
            <person name="Quiroz J."/>
            <person name="Raj R."/>
            <person name="Weissenberger G."/>
            <person name="Xin Y."/>
            <person name="Zou X."/>
            <person name="Han Y."/>
            <person name="Worley K."/>
            <person name="Muzny D."/>
            <person name="Gibbs R."/>
        </authorList>
    </citation>
    <scope>NUCLEOTIDE SEQUENCE</scope>
    <source>
        <strain evidence="3">Sampled in the wild</strain>
    </source>
</reference>
<dbReference type="Gene3D" id="3.10.100.10">
    <property type="entry name" value="Mannose-Binding Protein A, subunit A"/>
    <property type="match status" value="1"/>
</dbReference>
<sequence>MEAYKLVATTAFLLWCIAAEICAQVPCQELGYPHTNQSFEFSMVSTRNQTGHWITQFLLNKATPKIENHWKVDLKHSVAEYAGIYSLKIHGIIAVAPPKPTDYEFVPGIGFYKLHRGDKKTFSEASAACAREGGHLAIINSDEEASAIKEIYSRSLQETTTTAYVGFFDQSKKRNFVTIYGE</sequence>
<gene>
    <name evidence="3" type="ORF">J437_LFUL002021</name>
</gene>
<organism evidence="3 4">
    <name type="scientific">Ladona fulva</name>
    <name type="common">Scarce chaser dragonfly</name>
    <name type="synonym">Libellula fulva</name>
    <dbReference type="NCBI Taxonomy" id="123851"/>
    <lineage>
        <taxon>Eukaryota</taxon>
        <taxon>Metazoa</taxon>
        <taxon>Ecdysozoa</taxon>
        <taxon>Arthropoda</taxon>
        <taxon>Hexapoda</taxon>
        <taxon>Insecta</taxon>
        <taxon>Pterygota</taxon>
        <taxon>Palaeoptera</taxon>
        <taxon>Odonata</taxon>
        <taxon>Epiprocta</taxon>
        <taxon>Anisoptera</taxon>
        <taxon>Libelluloidea</taxon>
        <taxon>Libellulidae</taxon>
        <taxon>Ladona</taxon>
    </lineage>
</organism>
<evidence type="ECO:0000259" key="2">
    <source>
        <dbReference type="Pfam" id="PF00059"/>
    </source>
</evidence>
<evidence type="ECO:0000256" key="1">
    <source>
        <dbReference type="SAM" id="SignalP"/>
    </source>
</evidence>
<comment type="caution">
    <text evidence="3">The sequence shown here is derived from an EMBL/GenBank/DDBJ whole genome shotgun (WGS) entry which is preliminary data.</text>
</comment>
<keyword evidence="1" id="KW-0732">Signal</keyword>
<evidence type="ECO:0000313" key="3">
    <source>
        <dbReference type="EMBL" id="KAG8223073.1"/>
    </source>
</evidence>
<dbReference type="InterPro" id="IPR001304">
    <property type="entry name" value="C-type_lectin-like"/>
</dbReference>
<dbReference type="OrthoDB" id="7357196at2759"/>
<dbReference type="Pfam" id="PF00059">
    <property type="entry name" value="Lectin_C"/>
    <property type="match status" value="1"/>
</dbReference>
<dbReference type="EMBL" id="KZ308152">
    <property type="protein sequence ID" value="KAG8223073.1"/>
    <property type="molecule type" value="Genomic_DNA"/>
</dbReference>
<feature type="signal peptide" evidence="1">
    <location>
        <begin position="1"/>
        <end position="23"/>
    </location>
</feature>
<dbReference type="InterPro" id="IPR016187">
    <property type="entry name" value="CTDL_fold"/>
</dbReference>
<feature type="domain" description="C-type lectin" evidence="2">
    <location>
        <begin position="119"/>
        <end position="178"/>
    </location>
</feature>
<dbReference type="SUPFAM" id="SSF56436">
    <property type="entry name" value="C-type lectin-like"/>
    <property type="match status" value="1"/>
</dbReference>
<accession>A0A8K0JVA4</accession>
<reference evidence="3" key="1">
    <citation type="submission" date="2013-04" db="EMBL/GenBank/DDBJ databases">
        <authorList>
            <person name="Qu J."/>
            <person name="Murali S.C."/>
            <person name="Bandaranaike D."/>
            <person name="Bellair M."/>
            <person name="Blankenburg K."/>
            <person name="Chao H."/>
            <person name="Dinh H."/>
            <person name="Doddapaneni H."/>
            <person name="Downs B."/>
            <person name="Dugan-Rocha S."/>
            <person name="Elkadiri S."/>
            <person name="Gnanaolivu R.D."/>
            <person name="Hernandez B."/>
            <person name="Javaid M."/>
            <person name="Jayaseelan J.C."/>
            <person name="Lee S."/>
            <person name="Li M."/>
            <person name="Ming W."/>
            <person name="Munidasa M."/>
            <person name="Muniz J."/>
            <person name="Nguyen L."/>
            <person name="Ongeri F."/>
            <person name="Osuji N."/>
            <person name="Pu L.-L."/>
            <person name="Puazo M."/>
            <person name="Qu C."/>
            <person name="Quiroz J."/>
            <person name="Raj R."/>
            <person name="Weissenberger G."/>
            <person name="Xin Y."/>
            <person name="Zou X."/>
            <person name="Han Y."/>
            <person name="Richards S."/>
            <person name="Worley K."/>
            <person name="Muzny D."/>
            <person name="Gibbs R."/>
        </authorList>
    </citation>
    <scope>NUCLEOTIDE SEQUENCE</scope>
    <source>
        <strain evidence="3">Sampled in the wild</strain>
    </source>
</reference>
<dbReference type="Proteomes" id="UP000792457">
    <property type="component" value="Unassembled WGS sequence"/>
</dbReference>
<dbReference type="AlphaFoldDB" id="A0A8K0JVA4"/>
<name>A0A8K0JVA4_LADFU</name>
<protein>
    <recommendedName>
        <fullName evidence="2">C-type lectin domain-containing protein</fullName>
    </recommendedName>
</protein>
<keyword evidence="4" id="KW-1185">Reference proteome</keyword>
<dbReference type="CDD" id="cd00037">
    <property type="entry name" value="CLECT"/>
    <property type="match status" value="1"/>
</dbReference>
<dbReference type="InterPro" id="IPR016186">
    <property type="entry name" value="C-type_lectin-like/link_sf"/>
</dbReference>
<feature type="chain" id="PRO_5035458599" description="C-type lectin domain-containing protein" evidence="1">
    <location>
        <begin position="24"/>
        <end position="182"/>
    </location>
</feature>